<gene>
    <name evidence="2" type="ORF">H3Z83_07160</name>
</gene>
<protein>
    <submittedName>
        <fullName evidence="2">Glycosyltransferase</fullName>
    </submittedName>
</protein>
<dbReference type="EMBL" id="JACGLS010000003">
    <property type="protein sequence ID" value="MBA6156290.1"/>
    <property type="molecule type" value="Genomic_DNA"/>
</dbReference>
<accession>A0A839API8</accession>
<keyword evidence="2" id="KW-0808">Transferase</keyword>
<dbReference type="PANTHER" id="PTHR45947">
    <property type="entry name" value="SULFOQUINOVOSYL TRANSFERASE SQD2"/>
    <property type="match status" value="1"/>
</dbReference>
<dbReference type="Proteomes" id="UP000563906">
    <property type="component" value="Unassembled WGS sequence"/>
</dbReference>
<dbReference type="SUPFAM" id="SSF53756">
    <property type="entry name" value="UDP-Glycosyltransferase/glycogen phosphorylase"/>
    <property type="match status" value="1"/>
</dbReference>
<evidence type="ECO:0000313" key="2">
    <source>
        <dbReference type="EMBL" id="MBA6156290.1"/>
    </source>
</evidence>
<keyword evidence="3" id="KW-1185">Reference proteome</keyword>
<sequence length="406" mass="46754">MRVLHVSVSDGLGGAAIAAKRLSELMNKYGGVNSNMLVLIKNTNSEEVKPVTKLQFTCARVNNKINNTLTKKKKCYGLFSFAYLGLDLSKHELVKKADVIYIHWVNNGMMSWKGIEKIILLQKPVFLFNHDMWYFTGGCHQSNGCEQFKFGCPSCVFFETIQMKNIVRERFLKKKNTYENHINVHHIFPSTIFYTMGLESNILNKKNIHYIPNILDTSKFIPIKEENKNKKIKVLYGAMGGKTNLYKGWSHFRYLLNTMEQEVLENVEFLLFGYDFDQEELNELKVNVKSYGMVNSEEKMIEVYQNADVFIFPSLQESFGQTLFEAMSCGVIPVAYDVGAARDLIIHKFNGYLLSVGDKKGLVKSVYDLIKKDNLSQMKKRVRSHIEKNFLSESLVQKHVQLLKIK</sequence>
<dbReference type="InterPro" id="IPR050194">
    <property type="entry name" value="Glycosyltransferase_grp1"/>
</dbReference>
<organism evidence="2 3">
    <name type="scientific">Tenacibaculum pelagium</name>
    <dbReference type="NCBI Taxonomy" id="2759527"/>
    <lineage>
        <taxon>Bacteria</taxon>
        <taxon>Pseudomonadati</taxon>
        <taxon>Bacteroidota</taxon>
        <taxon>Flavobacteriia</taxon>
        <taxon>Flavobacteriales</taxon>
        <taxon>Flavobacteriaceae</taxon>
        <taxon>Tenacibaculum</taxon>
    </lineage>
</organism>
<dbReference type="InterPro" id="IPR001296">
    <property type="entry name" value="Glyco_trans_1"/>
</dbReference>
<evidence type="ECO:0000259" key="1">
    <source>
        <dbReference type="Pfam" id="PF00534"/>
    </source>
</evidence>
<dbReference type="RefSeq" id="WP_182124799.1">
    <property type="nucleotide sequence ID" value="NZ_JACGLS010000003.1"/>
</dbReference>
<dbReference type="Pfam" id="PF00534">
    <property type="entry name" value="Glycos_transf_1"/>
    <property type="match status" value="1"/>
</dbReference>
<evidence type="ECO:0000313" key="3">
    <source>
        <dbReference type="Proteomes" id="UP000563906"/>
    </source>
</evidence>
<comment type="caution">
    <text evidence="2">The sequence shown here is derived from an EMBL/GenBank/DDBJ whole genome shotgun (WGS) entry which is preliminary data.</text>
</comment>
<reference evidence="2 3" key="1">
    <citation type="submission" date="2020-07" db="EMBL/GenBank/DDBJ databases">
        <title>Bacterium isolated from marine sediment.</title>
        <authorList>
            <person name="Shang D."/>
            <person name="Du Z.-J."/>
        </authorList>
    </citation>
    <scope>NUCLEOTIDE SEQUENCE [LARGE SCALE GENOMIC DNA]</scope>
    <source>
        <strain evidence="2 3">S7007</strain>
    </source>
</reference>
<feature type="domain" description="Glycosyl transferase family 1" evidence="1">
    <location>
        <begin position="253"/>
        <end position="377"/>
    </location>
</feature>
<dbReference type="PANTHER" id="PTHR45947:SF3">
    <property type="entry name" value="SULFOQUINOVOSYL TRANSFERASE SQD2"/>
    <property type="match status" value="1"/>
</dbReference>
<dbReference type="AlphaFoldDB" id="A0A839API8"/>
<name>A0A839API8_9FLAO</name>
<proteinExistence type="predicted"/>
<dbReference type="GO" id="GO:0016757">
    <property type="term" value="F:glycosyltransferase activity"/>
    <property type="evidence" value="ECO:0007669"/>
    <property type="project" value="InterPro"/>
</dbReference>
<dbReference type="Gene3D" id="3.40.50.2000">
    <property type="entry name" value="Glycogen Phosphorylase B"/>
    <property type="match status" value="2"/>
</dbReference>